<evidence type="ECO:0000256" key="2">
    <source>
        <dbReference type="ARBA" id="ARBA00022679"/>
    </source>
</evidence>
<dbReference type="Proteomes" id="UP000197666">
    <property type="component" value="Unassembled WGS sequence"/>
</dbReference>
<protein>
    <submittedName>
        <fullName evidence="5">NACHT domain family protein</fullName>
    </submittedName>
</protein>
<dbReference type="InterPro" id="IPR029063">
    <property type="entry name" value="SAM-dependent_MTases_sf"/>
</dbReference>
<organism evidence="5 6">
    <name type="scientific">Aspergillus niger</name>
    <dbReference type="NCBI Taxonomy" id="5061"/>
    <lineage>
        <taxon>Eukaryota</taxon>
        <taxon>Fungi</taxon>
        <taxon>Dikarya</taxon>
        <taxon>Ascomycota</taxon>
        <taxon>Pezizomycotina</taxon>
        <taxon>Eurotiomycetes</taxon>
        <taxon>Eurotiomycetidae</taxon>
        <taxon>Eurotiales</taxon>
        <taxon>Aspergillaceae</taxon>
        <taxon>Aspergillus</taxon>
        <taxon>Aspergillus subgen. Circumdati</taxon>
    </lineage>
</organism>
<dbReference type="VEuPathDB" id="FungiDB:M747DRAFT_344596"/>
<dbReference type="VEuPathDB" id="FungiDB:ASPNIDRAFT2_186427"/>
<evidence type="ECO:0000313" key="5">
    <source>
        <dbReference type="EMBL" id="TPR06138.1"/>
    </source>
</evidence>
<proteinExistence type="inferred from homology"/>
<evidence type="ECO:0000256" key="1">
    <source>
        <dbReference type="ARBA" id="ARBA00005179"/>
    </source>
</evidence>
<comment type="similarity">
    <text evidence="4">Belongs to the class I-like SAM-binding methyltransferase superfamily.</text>
</comment>
<sequence length="284" mass="32909">MSHRVTERPVWDLDRHAWKDLPVGTKVFLCSYIQDEASENLESYVKRIAKAGWDRVQYPCFGMLSFVDFDLSRSPVYEEIISRLKMSSIMLDLGCGFGQDIRRLVYDGAPAENIFGLDKEEEFIELGFDLFRDRATLKSTFLVDDFLKPSAKLVQLAGHIHIINSGYFLHLWDWNGQVRVAKCMIDLLSLQEDDLITGVQFGRDDAGLWEVPTLDYSIFLHSPASFAQMWKQIGEETSTRWLVWSKTDREGTHDKLAAKGFRLRWYVRFEGWQSHVLPGERKNS</sequence>
<reference evidence="6" key="1">
    <citation type="submission" date="2018-10" db="EMBL/GenBank/DDBJ databases">
        <title>FDA dAtabase for Regulatory Grade micrObial Sequences (FDA-ARGOS): Supporting development and validation of Infectious Disease Dx tests.</title>
        <authorList>
            <person name="Kerrigan L."/>
            <person name="Tallon L."/>
            <person name="Sadzewicz L."/>
            <person name="Sengamalay N."/>
            <person name="Ott S."/>
            <person name="Godinez A."/>
            <person name="Nagaraj S."/>
            <person name="Vavikolanu K."/>
            <person name="Nadendla S."/>
            <person name="George J."/>
            <person name="Sichtig H."/>
        </authorList>
    </citation>
    <scope>NUCLEOTIDE SEQUENCE [LARGE SCALE GENOMIC DNA]</scope>
    <source>
        <strain evidence="6">FDAARGOS_311</strain>
    </source>
</reference>
<dbReference type="AlphaFoldDB" id="A0A505I2C7"/>
<evidence type="ECO:0000313" key="6">
    <source>
        <dbReference type="Proteomes" id="UP000197666"/>
    </source>
</evidence>
<comment type="caution">
    <text evidence="5">The sequence shown here is derived from an EMBL/GenBank/DDBJ whole genome shotgun (WGS) entry which is preliminary data.</text>
</comment>
<gene>
    <name evidence="5" type="ORF">CAN33_0019915</name>
</gene>
<dbReference type="EMBL" id="NKJJ02000010">
    <property type="protein sequence ID" value="TPR06138.1"/>
    <property type="molecule type" value="Genomic_DNA"/>
</dbReference>
<name>A0A505I2C7_ASPNG</name>
<dbReference type="SUPFAM" id="SSF53335">
    <property type="entry name" value="S-adenosyl-L-methionine-dependent methyltransferases"/>
    <property type="match status" value="1"/>
</dbReference>
<dbReference type="GO" id="GO:0016740">
    <property type="term" value="F:transferase activity"/>
    <property type="evidence" value="ECO:0007669"/>
    <property type="project" value="UniProtKB-KW"/>
</dbReference>
<dbReference type="InterPro" id="IPR051654">
    <property type="entry name" value="Meroterpenoid_MTases"/>
</dbReference>
<accession>A0A505I2C7</accession>
<dbReference type="PANTHER" id="PTHR35897:SF1">
    <property type="entry name" value="METHYLTRANSFERASE AUSD"/>
    <property type="match status" value="1"/>
</dbReference>
<dbReference type="Gene3D" id="3.40.50.150">
    <property type="entry name" value="Vaccinia Virus protein VP39"/>
    <property type="match status" value="1"/>
</dbReference>
<dbReference type="VEuPathDB" id="FungiDB:ATCC64974_36740"/>
<dbReference type="VEuPathDB" id="FungiDB:An12g05660"/>
<comment type="pathway">
    <text evidence="1">Secondary metabolite biosynthesis.</text>
</comment>
<dbReference type="PANTHER" id="PTHR35897">
    <property type="entry name" value="METHYLTRANSFERASE AUSD"/>
    <property type="match status" value="1"/>
</dbReference>
<evidence type="ECO:0000256" key="4">
    <source>
        <dbReference type="ARBA" id="ARBA00038314"/>
    </source>
</evidence>
<keyword evidence="2" id="KW-0808">Transferase</keyword>
<keyword evidence="3" id="KW-0949">S-adenosyl-L-methionine</keyword>
<evidence type="ECO:0000256" key="3">
    <source>
        <dbReference type="ARBA" id="ARBA00022691"/>
    </source>
</evidence>